<comment type="caution">
    <text evidence="2">The sequence shown here is derived from an EMBL/GenBank/DDBJ whole genome shotgun (WGS) entry which is preliminary data.</text>
</comment>
<accession>A0A2W4Z1Q2</accession>
<name>A0A2W4Z1Q2_9SPHN</name>
<dbReference type="Proteomes" id="UP000248614">
    <property type="component" value="Unassembled WGS sequence"/>
</dbReference>
<feature type="transmembrane region" description="Helical" evidence="1">
    <location>
        <begin position="38"/>
        <end position="57"/>
    </location>
</feature>
<keyword evidence="1" id="KW-1133">Transmembrane helix</keyword>
<organism evidence="2 3">
    <name type="scientific">Sphingomonas hengshuiensis</name>
    <dbReference type="NCBI Taxonomy" id="1609977"/>
    <lineage>
        <taxon>Bacteria</taxon>
        <taxon>Pseudomonadati</taxon>
        <taxon>Pseudomonadota</taxon>
        <taxon>Alphaproteobacteria</taxon>
        <taxon>Sphingomonadales</taxon>
        <taxon>Sphingomonadaceae</taxon>
        <taxon>Sphingomonas</taxon>
    </lineage>
</organism>
<evidence type="ECO:0000313" key="3">
    <source>
        <dbReference type="Proteomes" id="UP000248614"/>
    </source>
</evidence>
<sequence>MTDTTELNEVAAAAKEAKRVADAAADTAQPSKGQHWPLVPIGIGIGSAALAAALLYANSGRKKG</sequence>
<reference evidence="2 3" key="1">
    <citation type="submission" date="2017-08" db="EMBL/GenBank/DDBJ databases">
        <title>Infants hospitalized years apart are colonized by the same room-sourced microbial strains.</title>
        <authorList>
            <person name="Brooks B."/>
            <person name="Olm M.R."/>
            <person name="Firek B.A."/>
            <person name="Baker R."/>
            <person name="Thomas B.C."/>
            <person name="Morowitz M.J."/>
            <person name="Banfield J.F."/>
        </authorList>
    </citation>
    <scope>NUCLEOTIDE SEQUENCE [LARGE SCALE GENOMIC DNA]</scope>
    <source>
        <strain evidence="2">S2_018_000_R3_110</strain>
    </source>
</reference>
<evidence type="ECO:0000256" key="1">
    <source>
        <dbReference type="SAM" id="Phobius"/>
    </source>
</evidence>
<dbReference type="AlphaFoldDB" id="A0A2W4Z1Q2"/>
<keyword evidence="1" id="KW-0472">Membrane</keyword>
<protein>
    <submittedName>
        <fullName evidence="2">Uncharacterized protein</fullName>
    </submittedName>
</protein>
<gene>
    <name evidence="2" type="ORF">DI632_10590</name>
</gene>
<keyword evidence="1" id="KW-0812">Transmembrane</keyword>
<proteinExistence type="predicted"/>
<dbReference type="EMBL" id="QFNF01000027">
    <property type="protein sequence ID" value="PZO76230.1"/>
    <property type="molecule type" value="Genomic_DNA"/>
</dbReference>
<evidence type="ECO:0000313" key="2">
    <source>
        <dbReference type="EMBL" id="PZO76230.1"/>
    </source>
</evidence>